<sequence>MLWAHLLLTSKQLIPPVARFHCKRTCLFEFLTYFLQTLGDMDHSLFSCPLMTGIYLKLLACSRRSCKRASKAERDPSLRDS</sequence>
<evidence type="ECO:0000313" key="1">
    <source>
        <dbReference type="EMBL" id="GIZ01086.1"/>
    </source>
</evidence>
<comment type="caution">
    <text evidence="1">The sequence shown here is derived from an EMBL/GenBank/DDBJ whole genome shotgun (WGS) entry which is preliminary data.</text>
</comment>
<keyword evidence="2" id="KW-1185">Reference proteome</keyword>
<name>A0AAV4Y547_CAEEX</name>
<evidence type="ECO:0008006" key="3">
    <source>
        <dbReference type="Google" id="ProtNLM"/>
    </source>
</evidence>
<protein>
    <recommendedName>
        <fullName evidence="3">Secreted protein</fullName>
    </recommendedName>
</protein>
<organism evidence="1 2">
    <name type="scientific">Caerostris extrusa</name>
    <name type="common">Bark spider</name>
    <name type="synonym">Caerostris bankana</name>
    <dbReference type="NCBI Taxonomy" id="172846"/>
    <lineage>
        <taxon>Eukaryota</taxon>
        <taxon>Metazoa</taxon>
        <taxon>Ecdysozoa</taxon>
        <taxon>Arthropoda</taxon>
        <taxon>Chelicerata</taxon>
        <taxon>Arachnida</taxon>
        <taxon>Araneae</taxon>
        <taxon>Araneomorphae</taxon>
        <taxon>Entelegynae</taxon>
        <taxon>Araneoidea</taxon>
        <taxon>Araneidae</taxon>
        <taxon>Caerostris</taxon>
    </lineage>
</organism>
<evidence type="ECO:0000313" key="2">
    <source>
        <dbReference type="Proteomes" id="UP001054945"/>
    </source>
</evidence>
<accession>A0AAV4Y547</accession>
<dbReference type="Proteomes" id="UP001054945">
    <property type="component" value="Unassembled WGS sequence"/>
</dbReference>
<dbReference type="AlphaFoldDB" id="A0AAV4Y547"/>
<proteinExistence type="predicted"/>
<reference evidence="1 2" key="1">
    <citation type="submission" date="2021-06" db="EMBL/GenBank/DDBJ databases">
        <title>Caerostris extrusa draft genome.</title>
        <authorList>
            <person name="Kono N."/>
            <person name="Arakawa K."/>
        </authorList>
    </citation>
    <scope>NUCLEOTIDE SEQUENCE [LARGE SCALE GENOMIC DNA]</scope>
</reference>
<dbReference type="EMBL" id="BPLR01018622">
    <property type="protein sequence ID" value="GIZ01086.1"/>
    <property type="molecule type" value="Genomic_DNA"/>
</dbReference>
<gene>
    <name evidence="1" type="ORF">CEXT_279081</name>
</gene>